<dbReference type="Gene3D" id="3.30.160.60">
    <property type="entry name" value="Classic Zinc Finger"/>
    <property type="match status" value="1"/>
</dbReference>
<evidence type="ECO:0000259" key="3">
    <source>
        <dbReference type="PROSITE" id="PS50157"/>
    </source>
</evidence>
<accession>A0A0C9W7A8</accession>
<organism evidence="4 5">
    <name type="scientific">Hydnomerulius pinastri MD-312</name>
    <dbReference type="NCBI Taxonomy" id="994086"/>
    <lineage>
        <taxon>Eukaryota</taxon>
        <taxon>Fungi</taxon>
        <taxon>Dikarya</taxon>
        <taxon>Basidiomycota</taxon>
        <taxon>Agaricomycotina</taxon>
        <taxon>Agaricomycetes</taxon>
        <taxon>Agaricomycetidae</taxon>
        <taxon>Boletales</taxon>
        <taxon>Boletales incertae sedis</taxon>
        <taxon>Leucogyrophana</taxon>
    </lineage>
</organism>
<dbReference type="InterPro" id="IPR036236">
    <property type="entry name" value="Znf_C2H2_sf"/>
</dbReference>
<keyword evidence="1" id="KW-0862">Zinc</keyword>
<dbReference type="InterPro" id="IPR013087">
    <property type="entry name" value="Znf_C2H2_type"/>
</dbReference>
<protein>
    <recommendedName>
        <fullName evidence="3">C2H2-type domain-containing protein</fullName>
    </recommendedName>
</protein>
<feature type="region of interest" description="Disordered" evidence="2">
    <location>
        <begin position="53"/>
        <end position="72"/>
    </location>
</feature>
<dbReference type="GO" id="GO:0008270">
    <property type="term" value="F:zinc ion binding"/>
    <property type="evidence" value="ECO:0007669"/>
    <property type="project" value="UniProtKB-KW"/>
</dbReference>
<evidence type="ECO:0000313" key="5">
    <source>
        <dbReference type="Proteomes" id="UP000053820"/>
    </source>
</evidence>
<keyword evidence="1" id="KW-0863">Zinc-finger</keyword>
<sequence>DDELEALKEFLVHLQQGTSHHDIVCDLASNSVTTTFVQYPNFSSQYTVNNPSQSLPVTTTPSTSSSPTGPFSTTGSLSGLGFRCRWLLEESGIPCDEVLPDRKVFLLHLGAAHGAKGSSDELVTCRLRDNLPRHVDGHYGWRVYCPYCPKSYSRRDTLKDHIRDVHAFQN</sequence>
<dbReference type="Pfam" id="PF00096">
    <property type="entry name" value="zf-C2H2"/>
    <property type="match status" value="1"/>
</dbReference>
<dbReference type="SMART" id="SM00355">
    <property type="entry name" value="ZnF_C2H2"/>
    <property type="match status" value="1"/>
</dbReference>
<dbReference type="EMBL" id="KN839962">
    <property type="protein sequence ID" value="KIJ58262.1"/>
    <property type="molecule type" value="Genomic_DNA"/>
</dbReference>
<name>A0A0C9W7A8_9AGAM</name>
<evidence type="ECO:0000256" key="2">
    <source>
        <dbReference type="SAM" id="MobiDB-lite"/>
    </source>
</evidence>
<gene>
    <name evidence="4" type="ORF">HYDPIDRAFT_119745</name>
</gene>
<keyword evidence="1" id="KW-0479">Metal-binding</keyword>
<proteinExistence type="predicted"/>
<dbReference type="Proteomes" id="UP000053820">
    <property type="component" value="Unassembled WGS sequence"/>
</dbReference>
<dbReference type="PROSITE" id="PS00028">
    <property type="entry name" value="ZINC_FINGER_C2H2_1"/>
    <property type="match status" value="1"/>
</dbReference>
<reference evidence="4 5" key="1">
    <citation type="submission" date="2014-04" db="EMBL/GenBank/DDBJ databases">
        <title>Evolutionary Origins and Diversification of the Mycorrhizal Mutualists.</title>
        <authorList>
            <consortium name="DOE Joint Genome Institute"/>
            <consortium name="Mycorrhizal Genomics Consortium"/>
            <person name="Kohler A."/>
            <person name="Kuo A."/>
            <person name="Nagy L.G."/>
            <person name="Floudas D."/>
            <person name="Copeland A."/>
            <person name="Barry K.W."/>
            <person name="Cichocki N."/>
            <person name="Veneault-Fourrey C."/>
            <person name="LaButti K."/>
            <person name="Lindquist E.A."/>
            <person name="Lipzen A."/>
            <person name="Lundell T."/>
            <person name="Morin E."/>
            <person name="Murat C."/>
            <person name="Riley R."/>
            <person name="Ohm R."/>
            <person name="Sun H."/>
            <person name="Tunlid A."/>
            <person name="Henrissat B."/>
            <person name="Grigoriev I.V."/>
            <person name="Hibbett D.S."/>
            <person name="Martin F."/>
        </authorList>
    </citation>
    <scope>NUCLEOTIDE SEQUENCE [LARGE SCALE GENOMIC DNA]</scope>
    <source>
        <strain evidence="4 5">MD-312</strain>
    </source>
</reference>
<dbReference type="OrthoDB" id="2649786at2759"/>
<feature type="non-terminal residue" evidence="4">
    <location>
        <position position="1"/>
    </location>
</feature>
<feature type="domain" description="C2H2-type" evidence="3">
    <location>
        <begin position="143"/>
        <end position="170"/>
    </location>
</feature>
<dbReference type="HOGENOM" id="CLU_1574443_0_0_1"/>
<keyword evidence="5" id="KW-1185">Reference proteome</keyword>
<evidence type="ECO:0000256" key="1">
    <source>
        <dbReference type="PROSITE-ProRule" id="PRU00042"/>
    </source>
</evidence>
<dbReference type="AlphaFoldDB" id="A0A0C9W7A8"/>
<dbReference type="PROSITE" id="PS50157">
    <property type="entry name" value="ZINC_FINGER_C2H2_2"/>
    <property type="match status" value="1"/>
</dbReference>
<evidence type="ECO:0000313" key="4">
    <source>
        <dbReference type="EMBL" id="KIJ58262.1"/>
    </source>
</evidence>
<dbReference type="SUPFAM" id="SSF57667">
    <property type="entry name" value="beta-beta-alpha zinc fingers"/>
    <property type="match status" value="1"/>
</dbReference>